<feature type="transmembrane region" description="Helical" evidence="6">
    <location>
        <begin position="256"/>
        <end position="276"/>
    </location>
</feature>
<accession>A0ABT2M1H4</accession>
<dbReference type="PANTHER" id="PTHR47089:SF1">
    <property type="entry name" value="GUANOSINE ABC TRANSPORTER PERMEASE PROTEIN NUPP"/>
    <property type="match status" value="1"/>
</dbReference>
<feature type="transmembrane region" description="Helical" evidence="6">
    <location>
        <begin position="30"/>
        <end position="52"/>
    </location>
</feature>
<dbReference type="EMBL" id="JAODBU010000003">
    <property type="protein sequence ID" value="MCT7398272.1"/>
    <property type="molecule type" value="Genomic_DNA"/>
</dbReference>
<proteinExistence type="predicted"/>
<feature type="transmembrane region" description="Helical" evidence="6">
    <location>
        <begin position="296"/>
        <end position="320"/>
    </location>
</feature>
<dbReference type="RefSeq" id="WP_260978438.1">
    <property type="nucleotide sequence ID" value="NZ_JAODBU010000003.1"/>
</dbReference>
<dbReference type="Proteomes" id="UP001431199">
    <property type="component" value="Unassembled WGS sequence"/>
</dbReference>
<evidence type="ECO:0000256" key="3">
    <source>
        <dbReference type="ARBA" id="ARBA00022692"/>
    </source>
</evidence>
<evidence type="ECO:0000256" key="4">
    <source>
        <dbReference type="ARBA" id="ARBA00022989"/>
    </source>
</evidence>
<evidence type="ECO:0000256" key="5">
    <source>
        <dbReference type="ARBA" id="ARBA00023136"/>
    </source>
</evidence>
<evidence type="ECO:0000256" key="1">
    <source>
        <dbReference type="ARBA" id="ARBA00004651"/>
    </source>
</evidence>
<dbReference type="CDD" id="cd06580">
    <property type="entry name" value="TM_PBP1_transp_TpRbsC_like"/>
    <property type="match status" value="1"/>
</dbReference>
<protein>
    <submittedName>
        <fullName evidence="7">ABC transporter permease</fullName>
    </submittedName>
</protein>
<keyword evidence="5 6" id="KW-0472">Membrane</keyword>
<feature type="transmembrane region" description="Helical" evidence="6">
    <location>
        <begin position="341"/>
        <end position="359"/>
    </location>
</feature>
<feature type="transmembrane region" description="Helical" evidence="6">
    <location>
        <begin position="129"/>
        <end position="150"/>
    </location>
</feature>
<feature type="transmembrane region" description="Helical" evidence="6">
    <location>
        <begin position="107"/>
        <end position="123"/>
    </location>
</feature>
<feature type="transmembrane region" description="Helical" evidence="6">
    <location>
        <begin position="162"/>
        <end position="179"/>
    </location>
</feature>
<organism evidence="7 8">
    <name type="scientific">Eubacterium album</name>
    <dbReference type="NCBI Taxonomy" id="2978477"/>
    <lineage>
        <taxon>Bacteria</taxon>
        <taxon>Bacillati</taxon>
        <taxon>Bacillota</taxon>
        <taxon>Clostridia</taxon>
        <taxon>Eubacteriales</taxon>
        <taxon>Eubacteriaceae</taxon>
        <taxon>Eubacterium</taxon>
    </lineage>
</organism>
<reference evidence="7" key="1">
    <citation type="submission" date="2022-09" db="EMBL/GenBank/DDBJ databases">
        <title>Eubacterium sp. LFL-14 isolated from human feces.</title>
        <authorList>
            <person name="Liu F."/>
        </authorList>
    </citation>
    <scope>NUCLEOTIDE SEQUENCE</scope>
    <source>
        <strain evidence="7">LFL-14</strain>
    </source>
</reference>
<comment type="subcellular location">
    <subcellularLocation>
        <location evidence="1">Cell membrane</location>
        <topology evidence="1">Multi-pass membrane protein</topology>
    </subcellularLocation>
</comment>
<keyword evidence="4 6" id="KW-1133">Transmembrane helix</keyword>
<evidence type="ECO:0000256" key="6">
    <source>
        <dbReference type="SAM" id="Phobius"/>
    </source>
</evidence>
<sequence length="371" mass="40712">MSNKPNQVTKVKEPLVRVTKRDIIPTWQKWAVRLIAILLSLVVVTIFVFSLTGIGPGETFGLMWEGVFSNMYYRKGTIFFTAKLLCIAVALAPAFKMKFWNIGAEGQVLMGALSTAIVMVNFSTLSTPLLFTLMIVSSVVIGAIWGLIPAIFKAKWNVNETLFTLMMNYVAMQLVDYYYNIWKGSKASLGMLNPGTKAGYLPEYNGSSNNIIVTVVLIITVLMYIYLKKTKHGYEIAVVGESENTARYAGIDVKKVIIRTMLISGAVCGICGFLTVSGQDHSIASDSTAGGYGFTAIIVAWLAKFNTAIMIAIALLIVFLEKGTAHIADTFVGFDANASKIVIGIVLFFIIGSEFFINYKLNFPKKESKEA</sequence>
<keyword evidence="8" id="KW-1185">Reference proteome</keyword>
<keyword evidence="2" id="KW-1003">Cell membrane</keyword>
<comment type="caution">
    <text evidence="7">The sequence shown here is derived from an EMBL/GenBank/DDBJ whole genome shotgun (WGS) entry which is preliminary data.</text>
</comment>
<evidence type="ECO:0000313" key="7">
    <source>
        <dbReference type="EMBL" id="MCT7398272.1"/>
    </source>
</evidence>
<evidence type="ECO:0000256" key="2">
    <source>
        <dbReference type="ARBA" id="ARBA00022475"/>
    </source>
</evidence>
<feature type="transmembrane region" description="Helical" evidence="6">
    <location>
        <begin position="210"/>
        <end position="227"/>
    </location>
</feature>
<evidence type="ECO:0000313" key="8">
    <source>
        <dbReference type="Proteomes" id="UP001431199"/>
    </source>
</evidence>
<keyword evidence="3 6" id="KW-0812">Transmembrane</keyword>
<feature type="transmembrane region" description="Helical" evidence="6">
    <location>
        <begin position="72"/>
        <end position="95"/>
    </location>
</feature>
<dbReference type="PANTHER" id="PTHR47089">
    <property type="entry name" value="ABC TRANSPORTER, PERMEASE PROTEIN"/>
    <property type="match status" value="1"/>
</dbReference>
<name>A0ABT2M1H4_9FIRM</name>
<dbReference type="InterPro" id="IPR001851">
    <property type="entry name" value="ABC_transp_permease"/>
</dbReference>
<gene>
    <name evidence="7" type="ORF">N5B56_04105</name>
</gene>
<dbReference type="Pfam" id="PF02653">
    <property type="entry name" value="BPD_transp_2"/>
    <property type="match status" value="1"/>
</dbReference>